<gene>
    <name evidence="1" type="ORF">OSH00_00525</name>
</gene>
<reference evidence="1" key="1">
    <citation type="submission" date="2022-11" db="EMBL/GenBank/DDBJ databases">
        <title>Biodiversity and phylogenetic relationships of bacteria.</title>
        <authorList>
            <person name="Machado R.A.R."/>
            <person name="Bhat A."/>
            <person name="Loulou A."/>
            <person name="Kallel S."/>
        </authorList>
    </citation>
    <scope>NUCLEOTIDE SEQUENCE</scope>
    <source>
        <strain evidence="1">A-IN1</strain>
    </source>
</reference>
<sequence length="220" mass="25792">MNLETLFNQIKIEFQDVTLGDAYTLPEEDYADTSYWHFDKPHTDLNLTEEEWINQEIHFIDTGSWLPEDRQEAIDAIKEKRRMLNRYNDPFEIPCVYLERCATGFSFLAPQAYLFYTPAIMNCVLNDADFNNNVKDPHILFSNSFSSWSSRLKRANSYRLISELLAYFSKRQIELLIDFLTHISIVEGEYDEVANRINDVELANINQSIDNIKLLEINNA</sequence>
<dbReference type="Proteomes" id="UP001146019">
    <property type="component" value="Unassembled WGS sequence"/>
</dbReference>
<dbReference type="InterPro" id="IPR046560">
    <property type="entry name" value="DUF6714"/>
</dbReference>
<evidence type="ECO:0000313" key="2">
    <source>
        <dbReference type="Proteomes" id="UP001146019"/>
    </source>
</evidence>
<organism evidence="1 2">
    <name type="scientific">Acinetobacter nematophilus</name>
    <dbReference type="NCBI Taxonomy" id="2994642"/>
    <lineage>
        <taxon>Bacteria</taxon>
        <taxon>Pseudomonadati</taxon>
        <taxon>Pseudomonadota</taxon>
        <taxon>Gammaproteobacteria</taxon>
        <taxon>Moraxellales</taxon>
        <taxon>Moraxellaceae</taxon>
        <taxon>Acinetobacter</taxon>
    </lineage>
</organism>
<evidence type="ECO:0000313" key="1">
    <source>
        <dbReference type="EMBL" id="MCX5466232.1"/>
    </source>
</evidence>
<protein>
    <submittedName>
        <fullName evidence="1">Uncharacterized protein</fullName>
    </submittedName>
</protein>
<proteinExistence type="predicted"/>
<dbReference type="AlphaFoldDB" id="A0A9X3DRV2"/>
<dbReference type="RefSeq" id="WP_266128789.1">
    <property type="nucleotide sequence ID" value="NZ_JAPKMY010000001.1"/>
</dbReference>
<dbReference type="Pfam" id="PF20461">
    <property type="entry name" value="DUF6714"/>
    <property type="match status" value="1"/>
</dbReference>
<keyword evidence="2" id="KW-1185">Reference proteome</keyword>
<accession>A0A9X3DRV2</accession>
<name>A0A9X3DRV2_9GAMM</name>
<dbReference type="EMBL" id="JAPKMY010000001">
    <property type="protein sequence ID" value="MCX5466232.1"/>
    <property type="molecule type" value="Genomic_DNA"/>
</dbReference>
<comment type="caution">
    <text evidence="1">The sequence shown here is derived from an EMBL/GenBank/DDBJ whole genome shotgun (WGS) entry which is preliminary data.</text>
</comment>